<feature type="region of interest" description="Disordered" evidence="1">
    <location>
        <begin position="1"/>
        <end position="44"/>
    </location>
</feature>
<comment type="caution">
    <text evidence="2">The sequence shown here is derived from an EMBL/GenBank/DDBJ whole genome shotgun (WGS) entry which is preliminary data.</text>
</comment>
<evidence type="ECO:0000256" key="1">
    <source>
        <dbReference type="SAM" id="MobiDB-lite"/>
    </source>
</evidence>
<organism evidence="2 3">
    <name type="scientific">Streptomyces mooreae</name>
    <dbReference type="NCBI Taxonomy" id="3075523"/>
    <lineage>
        <taxon>Bacteria</taxon>
        <taxon>Bacillati</taxon>
        <taxon>Actinomycetota</taxon>
        <taxon>Actinomycetes</taxon>
        <taxon>Kitasatosporales</taxon>
        <taxon>Streptomycetaceae</taxon>
        <taxon>Streptomyces</taxon>
    </lineage>
</organism>
<accession>A0ABU2TGX1</accession>
<dbReference type="Proteomes" id="UP001180551">
    <property type="component" value="Unassembled WGS sequence"/>
</dbReference>
<dbReference type="EMBL" id="JAVRFE010000058">
    <property type="protein sequence ID" value="MDT0460193.1"/>
    <property type="molecule type" value="Genomic_DNA"/>
</dbReference>
<sequence>MASDNLNAVPCAPALPHGNHPSARPGYGKREAPAQRPSRPGDFVHLPRREASIAAYLDRLPEGADISVKTLAKVLPDYGQCALRTALRRLSEAGHLRRVTETHMGDGGSPLWVTRTYFSRTARNDAWWMALCAGNVPMTDDDGDCAGDAPPPPVDPPHPQGPHAHTRVHTRQPHSPGYAALAALGRAEPRMTLSAADCASLEAFAEEWLTRGATRDQLLSALTSGLPPHIHHPGRLARSRLLTKMPPEPQPEPEVEAEIESAAETAGPDRPAQGPSRRALRIMECTVCRAPARPAALPGGVCGPCRGEAPPDDRRRRAAEATAAQVRARVEHLRAVARPPASSRSGAAVRRP</sequence>
<dbReference type="RefSeq" id="WP_311627151.1">
    <property type="nucleotide sequence ID" value="NZ_JAVRFE010000058.1"/>
</dbReference>
<name>A0ABU2TGX1_9ACTN</name>
<evidence type="ECO:0008006" key="4">
    <source>
        <dbReference type="Google" id="ProtNLM"/>
    </source>
</evidence>
<protein>
    <recommendedName>
        <fullName evidence="4">MarR family transcriptional regulator</fullName>
    </recommendedName>
</protein>
<feature type="compositionally biased region" description="Acidic residues" evidence="1">
    <location>
        <begin position="251"/>
        <end position="261"/>
    </location>
</feature>
<reference evidence="2" key="1">
    <citation type="submission" date="2024-05" db="EMBL/GenBank/DDBJ databases">
        <title>30 novel species of actinomycetes from the DSMZ collection.</title>
        <authorList>
            <person name="Nouioui I."/>
        </authorList>
    </citation>
    <scope>NUCLEOTIDE SEQUENCE</scope>
    <source>
        <strain evidence="2">DSM 41527</strain>
    </source>
</reference>
<evidence type="ECO:0000313" key="2">
    <source>
        <dbReference type="EMBL" id="MDT0460193.1"/>
    </source>
</evidence>
<gene>
    <name evidence="2" type="ORF">RM550_31490</name>
</gene>
<feature type="region of interest" description="Disordered" evidence="1">
    <location>
        <begin position="244"/>
        <end position="276"/>
    </location>
</feature>
<keyword evidence="3" id="KW-1185">Reference proteome</keyword>
<feature type="compositionally biased region" description="Pro residues" evidence="1">
    <location>
        <begin position="149"/>
        <end position="160"/>
    </location>
</feature>
<feature type="region of interest" description="Disordered" evidence="1">
    <location>
        <begin position="142"/>
        <end position="173"/>
    </location>
</feature>
<proteinExistence type="predicted"/>
<evidence type="ECO:0000313" key="3">
    <source>
        <dbReference type="Proteomes" id="UP001180551"/>
    </source>
</evidence>